<dbReference type="EMBL" id="VDLY02000009">
    <property type="protein sequence ID" value="KAB8164631.1"/>
    <property type="molecule type" value="Genomic_DNA"/>
</dbReference>
<dbReference type="InterPro" id="IPR011013">
    <property type="entry name" value="Gal_mutarotase_sf_dom"/>
</dbReference>
<keyword evidence="4" id="KW-1185">Reference proteome</keyword>
<gene>
    <name evidence="3" type="ORF">FH607_015425</name>
</gene>
<dbReference type="PANTHER" id="PTHR46017:SF1">
    <property type="entry name" value="ALPHA-MANNOSIDASE 2C1"/>
    <property type="match status" value="1"/>
</dbReference>
<protein>
    <recommendedName>
        <fullName evidence="2">Glycoside hydrolase family 38 N-terminal domain-containing protein</fullName>
    </recommendedName>
</protein>
<evidence type="ECO:0000259" key="2">
    <source>
        <dbReference type="Pfam" id="PF01074"/>
    </source>
</evidence>
<organism evidence="3 4">
    <name type="scientific">Streptomyces mimosae</name>
    <dbReference type="NCBI Taxonomy" id="2586635"/>
    <lineage>
        <taxon>Bacteria</taxon>
        <taxon>Bacillati</taxon>
        <taxon>Actinomycetota</taxon>
        <taxon>Actinomycetes</taxon>
        <taxon>Kitasatosporales</taxon>
        <taxon>Streptomycetaceae</taxon>
        <taxon>Streptomyces</taxon>
    </lineage>
</organism>
<dbReference type="InterPro" id="IPR027291">
    <property type="entry name" value="Glyco_hydro_38_N_sf"/>
</dbReference>
<feature type="region of interest" description="Disordered" evidence="1">
    <location>
        <begin position="861"/>
        <end position="918"/>
    </location>
</feature>
<dbReference type="GO" id="GO:0006013">
    <property type="term" value="P:mannose metabolic process"/>
    <property type="evidence" value="ECO:0007669"/>
    <property type="project" value="InterPro"/>
</dbReference>
<dbReference type="Pfam" id="PF01074">
    <property type="entry name" value="Glyco_hydro_38N"/>
    <property type="match status" value="1"/>
</dbReference>
<dbReference type="RefSeq" id="WP_139668836.1">
    <property type="nucleotide sequence ID" value="NZ_VDLY02000009.1"/>
</dbReference>
<reference evidence="3" key="1">
    <citation type="submission" date="2019-10" db="EMBL/GenBank/DDBJ databases">
        <title>Nonomuraea sp. nov., isolated from Phyllanthus amarus.</title>
        <authorList>
            <person name="Klykleung N."/>
            <person name="Tanasupawat S."/>
        </authorList>
    </citation>
    <scope>NUCLEOTIDE SEQUENCE [LARGE SCALE GENOMIC DNA]</scope>
    <source>
        <strain evidence="3">3MP-10</strain>
    </source>
</reference>
<name>A0A5N6A7J8_9ACTN</name>
<dbReference type="GO" id="GO:0009313">
    <property type="term" value="P:oligosaccharide catabolic process"/>
    <property type="evidence" value="ECO:0007669"/>
    <property type="project" value="TreeGrafter"/>
</dbReference>
<feature type="compositionally biased region" description="Low complexity" evidence="1">
    <location>
        <begin position="887"/>
        <end position="902"/>
    </location>
</feature>
<dbReference type="InterPro" id="IPR000602">
    <property type="entry name" value="Glyco_hydro_38_N"/>
</dbReference>
<dbReference type="InterPro" id="IPR011330">
    <property type="entry name" value="Glyco_hydro/deAcase_b/a-brl"/>
</dbReference>
<dbReference type="GO" id="GO:0030246">
    <property type="term" value="F:carbohydrate binding"/>
    <property type="evidence" value="ECO:0007669"/>
    <property type="project" value="InterPro"/>
</dbReference>
<evidence type="ECO:0000313" key="4">
    <source>
        <dbReference type="Proteomes" id="UP000314251"/>
    </source>
</evidence>
<dbReference type="Gene3D" id="3.20.110.10">
    <property type="entry name" value="Glycoside hydrolase 38, N terminal domain"/>
    <property type="match status" value="1"/>
</dbReference>
<comment type="caution">
    <text evidence="3">The sequence shown here is derived from an EMBL/GenBank/DDBJ whole genome shotgun (WGS) entry which is preliminary data.</text>
</comment>
<dbReference type="PANTHER" id="PTHR46017">
    <property type="entry name" value="ALPHA-MANNOSIDASE 2C1"/>
    <property type="match status" value="1"/>
</dbReference>
<sequence length="1222" mass="132111">MHKTPPASPAPLWSIGTPGRGPHQFSGAWSAKDGNALTFEVGVHEPARDWPAFHPGPLDAHGGWRGHRIDIDFTVPEATAAGSSEGAGNERPPDGYLLELFLFASHGPCPDLAIELDGRHRGGFRPKVVREDRAEVWGQSPINGHARVEVPLPAAWLAAGRHRLSITTAVPDGLDDQGPPAEERRPYHEQYGHWFGSGLTWDCLRLTPAEAPPTTASAELRATPFYVAEDGASHELLELTVALAPGRPAPAAAEVRVGPHTRHLPLPAVGTPDEPGARDFGQLHLRFPIPEFAEDGGPVSAEVRLDDGEPFVNELTPARKWTLHLIPHVHLDIGFTDYQGKVIELHNRNLDRALAINERDPDFAYSVDGAVVISEYLASRNTERAERVLAALREGRMAVNAFHSLFLSGLASLEECYRAATTAARLRAEHDVPVRHANLTDVPSYSAALPGILAELGLDGFVGIMNHGRGSNADSDLLHLQSPFLWEGTDGTRVLTHFADSYSQLRFMAADPQTLAGGAQAFDRYLARYERPDYLPHDLALIGTHADNEDLADGDHGFVERWNAAYEWPRLVVSTLPDYLDAVRPLADRLPVHRGDGGSYWEDGAGTAATLTAEHRTTQSLLPAAEALSALVARVGPGLAPRVDSLDAAWDNALYGAEHTFTWSHANAHPEGEQGHDQLDWKRTRVHQAHRAALDEIRRALSQLGDLVSTQGPSLLVGNPGPRATAGEVVVELPRDSVVFGPEGPLAAEVLATHSKGLRRLRLSVPEVPAFGWRVLSLTGPTAEVGPGGAQQAAGETSLPVVEEPFEALPERLDTPRWQLTFDQHTGLVRGLTHRATGRPVLGPDSDWRLGQLLYAADGPDHLTRGDADGPYAHDHDHDHGHHHGPDPALTTPRPTAAGPTTLGDRMPPAPPPALAVTPATMRPVGVRRTHDGHRLRWVGSAPSVPAVTLDILLRDEDDRVEVTVSLEKEAVLAKESVYVAFPFAAERPTVHYDRQQGWINPAIDHTPGACYEWLTTQYGVAVTDGGPNGPGVVWSSADVPLFAVGDIVRGTWPTRFEPASGTLLSWVMNNYWPTNTPPSQDGSLTLRYAFTPVASFDPARATAFGQGLRHGLLASEITRLDRHAHGPAQLPTTGTLFDLPLPDGIHATVAASRTREGLLLRVQELTGQEREITLPRPTGTTSALRCTADERPLETLPLTENGGFTLPLRPFGVATVLLTEG</sequence>
<dbReference type="SUPFAM" id="SSF74650">
    <property type="entry name" value="Galactose mutarotase-like"/>
    <property type="match status" value="1"/>
</dbReference>
<dbReference type="Proteomes" id="UP000314251">
    <property type="component" value="Unassembled WGS sequence"/>
</dbReference>
<evidence type="ECO:0000313" key="3">
    <source>
        <dbReference type="EMBL" id="KAB8164631.1"/>
    </source>
</evidence>
<proteinExistence type="predicted"/>
<feature type="compositionally biased region" description="Basic and acidic residues" evidence="1">
    <location>
        <begin position="861"/>
        <end position="886"/>
    </location>
</feature>
<accession>A0A5N6A7J8</accession>
<dbReference type="OrthoDB" id="237949at2"/>
<dbReference type="AlphaFoldDB" id="A0A5N6A7J8"/>
<dbReference type="SUPFAM" id="SSF88713">
    <property type="entry name" value="Glycoside hydrolase/deacetylase"/>
    <property type="match status" value="1"/>
</dbReference>
<feature type="region of interest" description="Disordered" evidence="1">
    <location>
        <begin position="1"/>
        <end position="21"/>
    </location>
</feature>
<evidence type="ECO:0000256" key="1">
    <source>
        <dbReference type="SAM" id="MobiDB-lite"/>
    </source>
</evidence>
<dbReference type="GO" id="GO:0004559">
    <property type="term" value="F:alpha-mannosidase activity"/>
    <property type="evidence" value="ECO:0007669"/>
    <property type="project" value="InterPro"/>
</dbReference>
<feature type="domain" description="Glycoside hydrolase family 38 N-terminal" evidence="2">
    <location>
        <begin position="322"/>
        <end position="585"/>
    </location>
</feature>